<proteinExistence type="predicted"/>
<evidence type="ECO:0000313" key="4">
    <source>
        <dbReference type="Proteomes" id="UP000095767"/>
    </source>
</evidence>
<keyword evidence="4" id="KW-1185">Reference proteome</keyword>
<feature type="domain" description="DUF1618" evidence="2">
    <location>
        <begin position="241"/>
        <end position="383"/>
    </location>
</feature>
<dbReference type="AlphaFoldDB" id="A0A1E5UQV0"/>
<dbReference type="PANTHER" id="PTHR33074:SF128">
    <property type="entry name" value="EXPRESSED PROTEIN"/>
    <property type="match status" value="1"/>
</dbReference>
<dbReference type="PANTHER" id="PTHR33074">
    <property type="entry name" value="EXPRESSED PROTEIN-RELATED"/>
    <property type="match status" value="1"/>
</dbReference>
<evidence type="ECO:0000259" key="2">
    <source>
        <dbReference type="Pfam" id="PF07762"/>
    </source>
</evidence>
<dbReference type="OrthoDB" id="672705at2759"/>
<dbReference type="Pfam" id="PF07762">
    <property type="entry name" value="DUF1618"/>
    <property type="match status" value="1"/>
</dbReference>
<dbReference type="InterPro" id="IPR011676">
    <property type="entry name" value="DUF1618"/>
</dbReference>
<comment type="caution">
    <text evidence="3">The sequence shown here is derived from an EMBL/GenBank/DDBJ whole genome shotgun (WGS) entry which is preliminary data.</text>
</comment>
<sequence>MSSAAAFPNRAMLEPFVLRRDTDKSFPDETKAPIRASGTTFWDAPFRFAFTFAKPPHISHLYAHLPGFPGPKKERPLAMLATHRHLALFRVGTEMSGPLNGLVQDFFIYSATNNPDCPLKALPPCTEPGMDYSRTDGRLPRRRRSSPKEGAPARRLLMTKSMGLLCRGEEEFAVAELQLYKFRLSKVYADIYLFIESGGPEPGKWNSMRVPILLSDNPYDTWQLCSWQTDAVIPVDRWLCWIDYCRGILFCDVFRKPAPTVSFLRFPLDKFPGTYDRSRACSWLYRGVSAIYAGRALKFIDVARHDDIGYGALKPGAGFTITCYTLTLGSTVWNTEILGSKVWKEDCTLTSDELWSDGGFPDYLPHEVLMLPQVDIDRPHVVHFLVSEYRYAMKKMWLVTIDMSSRAVRDYWQYTNGREDIGTEAEELTDERSSCPRPFLVCEFPKYFR</sequence>
<name>A0A1E5UQV0_9POAL</name>
<evidence type="ECO:0000256" key="1">
    <source>
        <dbReference type="SAM" id="MobiDB-lite"/>
    </source>
</evidence>
<gene>
    <name evidence="3" type="ORF">BAE44_0023731</name>
</gene>
<organism evidence="3 4">
    <name type="scientific">Dichanthelium oligosanthes</name>
    <dbReference type="NCBI Taxonomy" id="888268"/>
    <lineage>
        <taxon>Eukaryota</taxon>
        <taxon>Viridiplantae</taxon>
        <taxon>Streptophyta</taxon>
        <taxon>Embryophyta</taxon>
        <taxon>Tracheophyta</taxon>
        <taxon>Spermatophyta</taxon>
        <taxon>Magnoliopsida</taxon>
        <taxon>Liliopsida</taxon>
        <taxon>Poales</taxon>
        <taxon>Poaceae</taxon>
        <taxon>PACMAD clade</taxon>
        <taxon>Panicoideae</taxon>
        <taxon>Panicodae</taxon>
        <taxon>Paniceae</taxon>
        <taxon>Dichantheliinae</taxon>
        <taxon>Dichanthelium</taxon>
    </lineage>
</organism>
<evidence type="ECO:0000313" key="3">
    <source>
        <dbReference type="EMBL" id="OEL15246.1"/>
    </source>
</evidence>
<protein>
    <recommendedName>
        <fullName evidence="2">DUF1618 domain-containing protein</fullName>
    </recommendedName>
</protein>
<reference evidence="3 4" key="1">
    <citation type="submission" date="2016-09" db="EMBL/GenBank/DDBJ databases">
        <title>The draft genome of Dichanthelium oligosanthes: A C3 panicoid grass species.</title>
        <authorList>
            <person name="Studer A.J."/>
            <person name="Schnable J.C."/>
            <person name="Brutnell T.P."/>
        </authorList>
    </citation>
    <scope>NUCLEOTIDE SEQUENCE [LARGE SCALE GENOMIC DNA]</scope>
    <source>
        <strain evidence="4">cv. Kellogg 1175</strain>
        <tissue evidence="3">Leaf</tissue>
    </source>
</reference>
<dbReference type="Proteomes" id="UP000095767">
    <property type="component" value="Unassembled WGS sequence"/>
</dbReference>
<accession>A0A1E5UQV0</accession>
<feature type="region of interest" description="Disordered" evidence="1">
    <location>
        <begin position="128"/>
        <end position="152"/>
    </location>
</feature>
<dbReference type="EMBL" id="LWDX02067487">
    <property type="protein sequence ID" value="OEL15246.1"/>
    <property type="molecule type" value="Genomic_DNA"/>
</dbReference>